<dbReference type="PROSITE" id="PS50011">
    <property type="entry name" value="PROTEIN_KINASE_DOM"/>
    <property type="match status" value="1"/>
</dbReference>
<evidence type="ECO:0000256" key="1">
    <source>
        <dbReference type="ARBA" id="ARBA00022837"/>
    </source>
</evidence>
<evidence type="ECO:0000256" key="2">
    <source>
        <dbReference type="ARBA" id="ARBA00024334"/>
    </source>
</evidence>
<dbReference type="InterPro" id="IPR018247">
    <property type="entry name" value="EF_Hand_1_Ca_BS"/>
</dbReference>
<evidence type="ECO:0000259" key="3">
    <source>
        <dbReference type="PROSITE" id="PS50011"/>
    </source>
</evidence>
<feature type="domain" description="EF-hand" evidence="4">
    <location>
        <begin position="484"/>
        <end position="519"/>
    </location>
</feature>
<protein>
    <submittedName>
        <fullName evidence="5">CAM kinase, CDPK family, putative</fullName>
    </submittedName>
</protein>
<dbReference type="Gene3D" id="3.30.200.20">
    <property type="entry name" value="Phosphorylase Kinase, domain 1"/>
    <property type="match status" value="1"/>
</dbReference>
<feature type="domain" description="Protein kinase" evidence="3">
    <location>
        <begin position="64"/>
        <end position="336"/>
    </location>
</feature>
<name>A0A0F7U6K2_NEOCL</name>
<dbReference type="Pfam" id="PF00069">
    <property type="entry name" value="Pkinase"/>
    <property type="match status" value="1"/>
</dbReference>
<dbReference type="Pfam" id="PF13499">
    <property type="entry name" value="EF-hand_7"/>
    <property type="match status" value="1"/>
</dbReference>
<dbReference type="EMBL" id="LN714474">
    <property type="protein sequence ID" value="CEL64305.1"/>
    <property type="molecule type" value="Genomic_DNA"/>
</dbReference>
<proteinExistence type="inferred from homology"/>
<sequence length="546" mass="61139">MGTQLSVLKGARGDASERAWYSNFEAAEASLLHRKEKKDEKTKGPSAFQVCSRLVRGSIYSAYDVSCRVLGQGTGGPLYAARSKLTGRQCCVKFFRKTASGLGAPSRTAVLKIRNELKVRVRVDHPNIARLIEIYEDEKQLAIVLEYCSGGDLFSHLCARGRFPEQTARALVHQMLTVLYYLHSHDVVHRDLRLEKWVVAPEAGGDSEDGGASFLAGPVKLVDLGSATVWRNKSRKLDVACGALPYASPDMLVGRYTQACDLWSLGVITYMLLSGHPPFHGRQQTLVSQILSAAYTTHTLGWEGVSDEARDFVERLMDVDPVRRMTVDEALTHVWMASIEPIRDFPLSLDFLVAVKKFARCSKLRRAILTMMAYSVTTEAAGDLEKLFFAFCKPPKATLGLDEFLSAMKTHFPFLDIGQMVRIFQAMDSSCEKEISYNDFLAAMLKPQLEKEDLLLVHTFHKWDADRSGVISLDDLRVLLGDRYGNDILEDMMHDFDINGNGHIDLDEFVEAVRDDEDEFESYSRDGYAEFLASPAAARRLHQTGR</sequence>
<reference evidence="5" key="1">
    <citation type="journal article" date="2015" name="PLoS ONE">
        <title>Comprehensive Evaluation of Toxoplasma gondii VEG and Neospora caninum LIV Genomes with Tachyzoite Stage Transcriptome and Proteome Defines Novel Transcript Features.</title>
        <authorList>
            <person name="Ramaprasad A."/>
            <person name="Mourier T."/>
            <person name="Naeem R."/>
            <person name="Malas T.B."/>
            <person name="Moussa E."/>
            <person name="Panigrahi A."/>
            <person name="Vermont S.J."/>
            <person name="Otto T.D."/>
            <person name="Wastling J."/>
            <person name="Pain A."/>
        </authorList>
    </citation>
    <scope>NUCLEOTIDE SEQUENCE</scope>
    <source>
        <strain evidence="5">Liverpool</strain>
    </source>
</reference>
<dbReference type="GO" id="GO:0005524">
    <property type="term" value="F:ATP binding"/>
    <property type="evidence" value="ECO:0007669"/>
    <property type="project" value="InterPro"/>
</dbReference>
<dbReference type="InterPro" id="IPR000719">
    <property type="entry name" value="Prot_kinase_dom"/>
</dbReference>
<dbReference type="InterPro" id="IPR002048">
    <property type="entry name" value="EF_hand_dom"/>
</dbReference>
<evidence type="ECO:0000259" key="4">
    <source>
        <dbReference type="PROSITE" id="PS50222"/>
    </source>
</evidence>
<dbReference type="CDD" id="cd05117">
    <property type="entry name" value="STKc_CAMK"/>
    <property type="match status" value="1"/>
</dbReference>
<dbReference type="InterPro" id="IPR011992">
    <property type="entry name" value="EF-hand-dom_pair"/>
</dbReference>
<dbReference type="SMART" id="SM00054">
    <property type="entry name" value="EFh"/>
    <property type="match status" value="3"/>
</dbReference>
<dbReference type="SUPFAM" id="SSF56112">
    <property type="entry name" value="Protein kinase-like (PK-like)"/>
    <property type="match status" value="1"/>
</dbReference>
<accession>A0A0F7U6K2</accession>
<dbReference type="SUPFAM" id="SSF47473">
    <property type="entry name" value="EF-hand"/>
    <property type="match status" value="1"/>
</dbReference>
<gene>
    <name evidence="5" type="ORF">BN1204_002090</name>
</gene>
<dbReference type="CDD" id="cd00051">
    <property type="entry name" value="EFh"/>
    <property type="match status" value="1"/>
</dbReference>
<keyword evidence="5" id="KW-0808">Transferase</keyword>
<keyword evidence="1" id="KW-0106">Calcium</keyword>
<dbReference type="PROSITE" id="PS00018">
    <property type="entry name" value="EF_HAND_1"/>
    <property type="match status" value="2"/>
</dbReference>
<dbReference type="PANTHER" id="PTHR24347">
    <property type="entry name" value="SERINE/THREONINE-PROTEIN KINASE"/>
    <property type="match status" value="1"/>
</dbReference>
<dbReference type="AlphaFoldDB" id="A0A0F7U6K2"/>
<dbReference type="InterPro" id="IPR011009">
    <property type="entry name" value="Kinase-like_dom_sf"/>
</dbReference>
<comment type="similarity">
    <text evidence="2">Belongs to the protein kinase superfamily. Ser/Thr protein kinase family. CDPK subfamily.</text>
</comment>
<dbReference type="PROSITE" id="PS50222">
    <property type="entry name" value="EF_HAND_2"/>
    <property type="match status" value="1"/>
</dbReference>
<dbReference type="GO" id="GO:0005509">
    <property type="term" value="F:calcium ion binding"/>
    <property type="evidence" value="ECO:0007669"/>
    <property type="project" value="InterPro"/>
</dbReference>
<organism evidence="5">
    <name type="scientific">Neospora caninum (strain Liverpool)</name>
    <dbReference type="NCBI Taxonomy" id="572307"/>
    <lineage>
        <taxon>Eukaryota</taxon>
        <taxon>Sar</taxon>
        <taxon>Alveolata</taxon>
        <taxon>Apicomplexa</taxon>
        <taxon>Conoidasida</taxon>
        <taxon>Coccidia</taxon>
        <taxon>Eucoccidiorida</taxon>
        <taxon>Eimeriorina</taxon>
        <taxon>Sarcocystidae</taxon>
        <taxon>Neospora</taxon>
    </lineage>
</organism>
<evidence type="ECO:0000313" key="5">
    <source>
        <dbReference type="EMBL" id="CEL64305.1"/>
    </source>
</evidence>
<dbReference type="GO" id="GO:0004672">
    <property type="term" value="F:protein kinase activity"/>
    <property type="evidence" value="ECO:0007669"/>
    <property type="project" value="InterPro"/>
</dbReference>
<dbReference type="Gene3D" id="1.10.238.10">
    <property type="entry name" value="EF-hand"/>
    <property type="match status" value="1"/>
</dbReference>
<dbReference type="Gene3D" id="1.10.510.10">
    <property type="entry name" value="Transferase(Phosphotransferase) domain 1"/>
    <property type="match status" value="1"/>
</dbReference>
<keyword evidence="5" id="KW-0418">Kinase</keyword>